<comment type="caution">
    <text evidence="2">The sequence shown here is derived from an EMBL/GenBank/DDBJ whole genome shotgun (WGS) entry which is preliminary data.</text>
</comment>
<dbReference type="InterPro" id="IPR002560">
    <property type="entry name" value="Transposase_DDE"/>
</dbReference>
<proteinExistence type="predicted"/>
<reference evidence="2 3" key="1">
    <citation type="journal article" date="2023" name="PLoS ONE">
        <title>Complete genome assembly of Hawai'i environmental nontuberculous mycobacteria reveals unexpected co-isolation with methylobacteria.</title>
        <authorList>
            <person name="Hendrix J."/>
            <person name="Epperson L.E."/>
            <person name="Tong E.I."/>
            <person name="Chan Y.L."/>
            <person name="Hasan N.A."/>
            <person name="Dawrs S.N."/>
            <person name="Norton G.J."/>
            <person name="Virdi R."/>
            <person name="Crooks J.L."/>
            <person name="Chan E.D."/>
            <person name="Honda J.R."/>
            <person name="Strong M."/>
        </authorList>
    </citation>
    <scope>NUCLEOTIDE SEQUENCE [LARGE SCALE GENOMIC DNA]</scope>
    <source>
        <strain evidence="2 3">NJH_HI04-1</strain>
    </source>
</reference>
<feature type="domain" description="Transposase IS204/IS1001/IS1096/IS1165 DDE" evidence="1">
    <location>
        <begin position="11"/>
        <end position="224"/>
    </location>
</feature>
<dbReference type="InterPro" id="IPR047951">
    <property type="entry name" value="Transpos_ISL3"/>
</dbReference>
<protein>
    <submittedName>
        <fullName evidence="2">Transposase</fullName>
    </submittedName>
</protein>
<dbReference type="RefSeq" id="WP_346013883.1">
    <property type="nucleotide sequence ID" value="NZ_JAQYXP010000009.1"/>
</dbReference>
<dbReference type="PANTHER" id="PTHR33498">
    <property type="entry name" value="TRANSPOSASE FOR INSERTION SEQUENCE ELEMENT IS1557"/>
    <property type="match status" value="1"/>
</dbReference>
<dbReference type="PANTHER" id="PTHR33498:SF1">
    <property type="entry name" value="TRANSPOSASE FOR INSERTION SEQUENCE ELEMENT IS1557"/>
    <property type="match status" value="1"/>
</dbReference>
<evidence type="ECO:0000313" key="2">
    <source>
        <dbReference type="EMBL" id="MEN3238935.1"/>
    </source>
</evidence>
<evidence type="ECO:0000259" key="1">
    <source>
        <dbReference type="Pfam" id="PF01610"/>
    </source>
</evidence>
<dbReference type="Pfam" id="PF01610">
    <property type="entry name" value="DDE_Tnp_ISL3"/>
    <property type="match status" value="1"/>
</dbReference>
<keyword evidence="3" id="KW-1185">Reference proteome</keyword>
<accession>A0ABV0A6Y4</accession>
<name>A0ABV0A6Y4_9HYPH</name>
<dbReference type="Proteomes" id="UP001407347">
    <property type="component" value="Unassembled WGS sequence"/>
</dbReference>
<gene>
    <name evidence="2" type="ORF">PUR29_36480</name>
</gene>
<dbReference type="EMBL" id="JAQYXP010000009">
    <property type="protein sequence ID" value="MEN3238935.1"/>
    <property type="molecule type" value="Genomic_DNA"/>
</dbReference>
<organism evidence="2 3">
    <name type="scientific">Methylobacterium ajmalii</name>
    <dbReference type="NCBI Taxonomy" id="2738439"/>
    <lineage>
        <taxon>Bacteria</taxon>
        <taxon>Pseudomonadati</taxon>
        <taxon>Pseudomonadota</taxon>
        <taxon>Alphaproteobacteria</taxon>
        <taxon>Hyphomicrobiales</taxon>
        <taxon>Methylobacteriaceae</taxon>
        <taxon>Methylobacterium</taxon>
    </lineage>
</organism>
<sequence>MKRPRFVIGDVENSLMLDMQESRKQTNLNDYFEFIGGGDKVEVVCQDMWSTYRSVTRKQFPNAVTVIDKYHVQRTANAAVELVRKAHFIRISNQDRIRLKRKKGLLLARWDKASDKLKDDLEKLFVEFPNLRAVYEWKERFYDIYECETRAAAEKAMTEWMLNLPPEFERPFKQSRDAVKNWRPHILRYFEHRYTSAYIERLNGLIRKMNVQGAGYDFSTLRAKALLKHGRVDREVEGQKLTNRLARTLPAGPRLVPIYGPWRYYGMPLSTLEADLEAGLL</sequence>
<evidence type="ECO:0000313" key="3">
    <source>
        <dbReference type="Proteomes" id="UP001407347"/>
    </source>
</evidence>